<dbReference type="PATRIC" id="fig|161398.10.peg.3970"/>
<organism evidence="1 2">
    <name type="scientific">Pseudoalteromonas phenolica</name>
    <dbReference type="NCBI Taxonomy" id="161398"/>
    <lineage>
        <taxon>Bacteria</taxon>
        <taxon>Pseudomonadati</taxon>
        <taxon>Pseudomonadota</taxon>
        <taxon>Gammaproteobacteria</taxon>
        <taxon>Alteromonadales</taxon>
        <taxon>Pseudoalteromonadaceae</taxon>
        <taxon>Pseudoalteromonas</taxon>
    </lineage>
</organism>
<gene>
    <name evidence="1" type="ORF">PP2015_3880</name>
</gene>
<dbReference type="Proteomes" id="UP000061457">
    <property type="component" value="Chromosome II"/>
</dbReference>
<evidence type="ECO:0000313" key="1">
    <source>
        <dbReference type="EMBL" id="ALO44349.1"/>
    </source>
</evidence>
<proteinExistence type="predicted"/>
<sequence>MHSVLFTCFIFLLGCSPNWREAPYEVYIIDGTKSLGYALGNGGYIGRIDEPVNIASDETFLSVYACPKNVCGFYYIDKRNDHKYAEAQDVVFGPLSEEQFLSLHIELGVPHLQSD</sequence>
<dbReference type="EMBL" id="CP013188">
    <property type="protein sequence ID" value="ALO44349.1"/>
    <property type="molecule type" value="Genomic_DNA"/>
</dbReference>
<name>A0A0S2K7T2_9GAMM</name>
<protein>
    <submittedName>
        <fullName evidence="1">Uncharacterized protein</fullName>
    </submittedName>
</protein>
<accession>A0A0S2K7T2</accession>
<dbReference type="KEGG" id="pphe:PP2015_3880"/>
<keyword evidence="2" id="KW-1185">Reference proteome</keyword>
<reference evidence="1 2" key="1">
    <citation type="submission" date="2015-11" db="EMBL/GenBank/DDBJ databases">
        <authorList>
            <person name="Zhang Y."/>
            <person name="Guo Z."/>
        </authorList>
    </citation>
    <scope>NUCLEOTIDE SEQUENCE [LARGE SCALE GENOMIC DNA]</scope>
    <source>
        <strain evidence="1 2">KCTC 12086</strain>
    </source>
</reference>
<dbReference type="AlphaFoldDB" id="A0A0S2K7T2"/>
<evidence type="ECO:0000313" key="2">
    <source>
        <dbReference type="Proteomes" id="UP000061457"/>
    </source>
</evidence>